<keyword evidence="1" id="KW-0472">Membrane</keyword>
<keyword evidence="1" id="KW-0812">Transmembrane</keyword>
<reference evidence="2" key="1">
    <citation type="submission" date="2018-06" db="EMBL/GenBank/DDBJ databases">
        <authorList>
            <person name="Zhirakovskaya E."/>
        </authorList>
    </citation>
    <scope>NUCLEOTIDE SEQUENCE</scope>
</reference>
<feature type="transmembrane region" description="Helical" evidence="1">
    <location>
        <begin position="71"/>
        <end position="98"/>
    </location>
</feature>
<organism evidence="2">
    <name type="scientific">hydrothermal vent metagenome</name>
    <dbReference type="NCBI Taxonomy" id="652676"/>
    <lineage>
        <taxon>unclassified sequences</taxon>
        <taxon>metagenomes</taxon>
        <taxon>ecological metagenomes</taxon>
    </lineage>
</organism>
<dbReference type="AlphaFoldDB" id="A0A3B0Z9K2"/>
<gene>
    <name evidence="2" type="ORF">MNBD_GAMMA16-1406</name>
</gene>
<dbReference type="EMBL" id="UOFO01000054">
    <property type="protein sequence ID" value="VAW84863.1"/>
    <property type="molecule type" value="Genomic_DNA"/>
</dbReference>
<evidence type="ECO:0000313" key="2">
    <source>
        <dbReference type="EMBL" id="VAW84863.1"/>
    </source>
</evidence>
<feature type="transmembrane region" description="Helical" evidence="1">
    <location>
        <begin position="29"/>
        <end position="51"/>
    </location>
</feature>
<sequence length="150" mass="17528">MGGGYCQMRKKHDKKPEYIPSSRPVQQSWFICIGLYFVFLLWIEPVIDWLLTLNLMNPDQVQLDVLDQKKAYVAGIAFSIARSFPLLLFLWFGWQIYFSQSLPPKKIKMPFAVCRIESPKVRMYGMLIILVSLVLLFREIQILVTSQHVT</sequence>
<feature type="transmembrane region" description="Helical" evidence="1">
    <location>
        <begin position="124"/>
        <end position="144"/>
    </location>
</feature>
<evidence type="ECO:0000256" key="1">
    <source>
        <dbReference type="SAM" id="Phobius"/>
    </source>
</evidence>
<protein>
    <submittedName>
        <fullName evidence="2">Uncharacterized protein</fullName>
    </submittedName>
</protein>
<accession>A0A3B0Z9K2</accession>
<proteinExistence type="predicted"/>
<name>A0A3B0Z9K2_9ZZZZ</name>
<keyword evidence="1" id="KW-1133">Transmembrane helix</keyword>